<dbReference type="InterPro" id="IPR010998">
    <property type="entry name" value="Integrase_recombinase_N"/>
</dbReference>
<dbReference type="SUPFAM" id="SSF56349">
    <property type="entry name" value="DNA breaking-rejoining enzymes"/>
    <property type="match status" value="1"/>
</dbReference>
<evidence type="ECO:0000313" key="6">
    <source>
        <dbReference type="Proteomes" id="UP000199053"/>
    </source>
</evidence>
<dbReference type="InterPro" id="IPR002104">
    <property type="entry name" value="Integrase_catalytic"/>
</dbReference>
<reference evidence="6" key="1">
    <citation type="submission" date="2016-10" db="EMBL/GenBank/DDBJ databases">
        <authorList>
            <person name="Varghese N."/>
            <person name="Submissions S."/>
        </authorList>
    </citation>
    <scope>NUCLEOTIDE SEQUENCE [LARGE SCALE GENOMIC DNA]</scope>
    <source>
        <strain evidence="6">DSM 16995</strain>
    </source>
</reference>
<dbReference type="RefSeq" id="WP_170830272.1">
    <property type="nucleotide sequence ID" value="NZ_FNGA01000001.1"/>
</dbReference>
<dbReference type="GO" id="GO:0006310">
    <property type="term" value="P:DNA recombination"/>
    <property type="evidence" value="ECO:0007669"/>
    <property type="project" value="UniProtKB-KW"/>
</dbReference>
<sequence>MATPKWEASQKFKGVRWYKHESRKYGVRYDRCFDIRYSGSGQRFASTLGWESAGWSEEKAYLKRDEYLENLKKGEKPYTYKQELELLKLKNELDSQIELQEAESKHNEGITFGEVFAAYLIWAKNNKKHWKDDEQRYNSHLKGSLHTVLFNEVNSYLLEQIKATLLRKLSPASTKHCLVIVRQVYNRAIEGAIGVNEKHFVWHGVNPIAGVKLRNLVGDNSKQRTLDTFDSKRGEQGSDERRLMASLEERSFVTYGLAMTSLYGGLRFAEAANLKWMHIDLKSGHINCLEGKGGLDRKILIPIHKKLYRALELQFEKQNPKQIDLVWPGRGNIPFKSVSETFPRVVKKLGLNEGITDRRMTLDFHSLRHTFATRLGNAGTPITILRDLLGHRDFTMVSRYAKSSQSVAEEAIARLG</sequence>
<organism evidence="5 6">
    <name type="scientific">Maridesulfovibrio ferrireducens</name>
    <dbReference type="NCBI Taxonomy" id="246191"/>
    <lineage>
        <taxon>Bacteria</taxon>
        <taxon>Pseudomonadati</taxon>
        <taxon>Thermodesulfobacteriota</taxon>
        <taxon>Desulfovibrionia</taxon>
        <taxon>Desulfovibrionales</taxon>
        <taxon>Desulfovibrionaceae</taxon>
        <taxon>Maridesulfovibrio</taxon>
    </lineage>
</organism>
<dbReference type="GO" id="GO:0003677">
    <property type="term" value="F:DNA binding"/>
    <property type="evidence" value="ECO:0007669"/>
    <property type="project" value="UniProtKB-KW"/>
</dbReference>
<name>A0A1G9ASA8_9BACT</name>
<feature type="domain" description="Tyr recombinase" evidence="4">
    <location>
        <begin position="224"/>
        <end position="413"/>
    </location>
</feature>
<comment type="similarity">
    <text evidence="1">Belongs to the 'phage' integrase family.</text>
</comment>
<dbReference type="Proteomes" id="UP000199053">
    <property type="component" value="Unassembled WGS sequence"/>
</dbReference>
<evidence type="ECO:0000313" key="5">
    <source>
        <dbReference type="EMBL" id="SDK30206.1"/>
    </source>
</evidence>
<keyword evidence="6" id="KW-1185">Reference proteome</keyword>
<dbReference type="PROSITE" id="PS51898">
    <property type="entry name" value="TYR_RECOMBINASE"/>
    <property type="match status" value="1"/>
</dbReference>
<dbReference type="PANTHER" id="PTHR30349:SF64">
    <property type="entry name" value="PROPHAGE INTEGRASE INTD-RELATED"/>
    <property type="match status" value="1"/>
</dbReference>
<evidence type="ECO:0000256" key="2">
    <source>
        <dbReference type="ARBA" id="ARBA00023125"/>
    </source>
</evidence>
<gene>
    <name evidence="5" type="ORF">SAMN05660337_0012</name>
</gene>
<dbReference type="InterPro" id="IPR013762">
    <property type="entry name" value="Integrase-like_cat_sf"/>
</dbReference>
<dbReference type="InterPro" id="IPR050090">
    <property type="entry name" value="Tyrosine_recombinase_XerCD"/>
</dbReference>
<protein>
    <submittedName>
        <fullName evidence="5">Phage integrase family protein</fullName>
    </submittedName>
</protein>
<accession>A0A1G9ASA8</accession>
<dbReference type="EMBL" id="FNGA01000001">
    <property type="protein sequence ID" value="SDK30206.1"/>
    <property type="molecule type" value="Genomic_DNA"/>
</dbReference>
<dbReference type="AlphaFoldDB" id="A0A1G9ASA8"/>
<dbReference type="InterPro" id="IPR011010">
    <property type="entry name" value="DNA_brk_join_enz"/>
</dbReference>
<dbReference type="STRING" id="246191.SAMN05660337_0012"/>
<keyword evidence="3" id="KW-0233">DNA recombination</keyword>
<keyword evidence="2" id="KW-0238">DNA-binding</keyword>
<proteinExistence type="inferred from homology"/>
<dbReference type="PANTHER" id="PTHR30349">
    <property type="entry name" value="PHAGE INTEGRASE-RELATED"/>
    <property type="match status" value="1"/>
</dbReference>
<dbReference type="Gene3D" id="1.10.443.10">
    <property type="entry name" value="Intergrase catalytic core"/>
    <property type="match status" value="1"/>
</dbReference>
<evidence type="ECO:0000259" key="4">
    <source>
        <dbReference type="PROSITE" id="PS51898"/>
    </source>
</evidence>
<evidence type="ECO:0000256" key="3">
    <source>
        <dbReference type="ARBA" id="ARBA00023172"/>
    </source>
</evidence>
<dbReference type="CDD" id="cd00796">
    <property type="entry name" value="INT_Rci_Hp1_C"/>
    <property type="match status" value="1"/>
</dbReference>
<evidence type="ECO:0000256" key="1">
    <source>
        <dbReference type="ARBA" id="ARBA00008857"/>
    </source>
</evidence>
<dbReference type="GO" id="GO:0015074">
    <property type="term" value="P:DNA integration"/>
    <property type="evidence" value="ECO:0007669"/>
    <property type="project" value="InterPro"/>
</dbReference>
<dbReference type="Gene3D" id="1.10.150.130">
    <property type="match status" value="1"/>
</dbReference>
<dbReference type="Pfam" id="PF00589">
    <property type="entry name" value="Phage_integrase"/>
    <property type="match status" value="1"/>
</dbReference>